<protein>
    <submittedName>
        <fullName evidence="1">Phage protein</fullName>
    </submittedName>
</protein>
<dbReference type="Proteomes" id="UP000051302">
    <property type="component" value="Unassembled WGS sequence"/>
</dbReference>
<dbReference type="STRING" id="1423774.FD31_GL001242"/>
<evidence type="ECO:0000313" key="1">
    <source>
        <dbReference type="EMBL" id="KRM15389.1"/>
    </source>
</evidence>
<dbReference type="AlphaFoldDB" id="A0A0R1WCN1"/>
<organism evidence="1 2">
    <name type="scientific">Companilactobacillus nantensis DSM 16982</name>
    <dbReference type="NCBI Taxonomy" id="1423774"/>
    <lineage>
        <taxon>Bacteria</taxon>
        <taxon>Bacillati</taxon>
        <taxon>Bacillota</taxon>
        <taxon>Bacilli</taxon>
        <taxon>Lactobacillales</taxon>
        <taxon>Lactobacillaceae</taxon>
        <taxon>Companilactobacillus</taxon>
    </lineage>
</organism>
<gene>
    <name evidence="1" type="ORF">FD31_GL001242</name>
</gene>
<accession>A0A0R1WCN1</accession>
<name>A0A0R1WCN1_9LACO</name>
<evidence type="ECO:0000313" key="2">
    <source>
        <dbReference type="Proteomes" id="UP000051302"/>
    </source>
</evidence>
<dbReference type="PATRIC" id="fig|1423774.3.peg.1291"/>
<reference evidence="1 2" key="1">
    <citation type="journal article" date="2015" name="Genome Announc.">
        <title>Expanding the biotechnology potential of lactobacilli through comparative genomics of 213 strains and associated genera.</title>
        <authorList>
            <person name="Sun Z."/>
            <person name="Harris H.M."/>
            <person name="McCann A."/>
            <person name="Guo C."/>
            <person name="Argimon S."/>
            <person name="Zhang W."/>
            <person name="Yang X."/>
            <person name="Jeffery I.B."/>
            <person name="Cooney J.C."/>
            <person name="Kagawa T.F."/>
            <person name="Liu W."/>
            <person name="Song Y."/>
            <person name="Salvetti E."/>
            <person name="Wrobel A."/>
            <person name="Rasinkangas P."/>
            <person name="Parkhill J."/>
            <person name="Rea M.C."/>
            <person name="O'Sullivan O."/>
            <person name="Ritari J."/>
            <person name="Douillard F.P."/>
            <person name="Paul Ross R."/>
            <person name="Yang R."/>
            <person name="Briner A.E."/>
            <person name="Felis G.E."/>
            <person name="de Vos W.M."/>
            <person name="Barrangou R."/>
            <person name="Klaenhammer T.R."/>
            <person name="Caufield P.W."/>
            <person name="Cui Y."/>
            <person name="Zhang H."/>
            <person name="O'Toole P.W."/>
        </authorList>
    </citation>
    <scope>NUCLEOTIDE SEQUENCE [LARGE SCALE GENOMIC DNA]</scope>
    <source>
        <strain evidence="1 2">DSM 16982</strain>
    </source>
</reference>
<proteinExistence type="predicted"/>
<sequence length="223" mass="26278">MDELVFVNDALISSKPFTTSEIIAKQMHLKESTVIHRINQYRDRLEHFGKIEFKSIIERNSGAGRPKKFAQLNEQQATLLITFFKNTKVVADFKENLVRQFYDMRQEIIKRRIYKEIDKPVRRTLTDTISKWQYFNKWSYKAITDLICKAITGKTTKILKLDRGCGTDVVGTDIYTSKEMAMYHVLESKVIKMLNNGNTYEQIKLELLKKNVQPEKCKKNRHY</sequence>
<dbReference type="InterPro" id="IPR014054">
    <property type="entry name" value="Phage_regulatory_Rha"/>
</dbReference>
<dbReference type="EMBL" id="AZFV01000023">
    <property type="protein sequence ID" value="KRM15389.1"/>
    <property type="molecule type" value="Genomic_DNA"/>
</dbReference>
<keyword evidence="2" id="KW-1185">Reference proteome</keyword>
<dbReference type="RefSeq" id="WP_057892658.1">
    <property type="nucleotide sequence ID" value="NZ_AZFV01000023.1"/>
</dbReference>
<dbReference type="Pfam" id="PF09669">
    <property type="entry name" value="Phage_pRha"/>
    <property type="match status" value="1"/>
</dbReference>
<comment type="caution">
    <text evidence="1">The sequence shown here is derived from an EMBL/GenBank/DDBJ whole genome shotgun (WGS) entry which is preliminary data.</text>
</comment>